<comment type="function">
    <text evidence="1">Converts adenosine-3',5'-bisphosphate (PAP) to AMP.</text>
</comment>
<dbReference type="InterPro" id="IPR000760">
    <property type="entry name" value="Inositol_monophosphatase-like"/>
</dbReference>
<feature type="binding site" evidence="1">
    <location>
        <position position="92"/>
    </location>
    <ligand>
        <name>Mg(2+)</name>
        <dbReference type="ChEBI" id="CHEBI:18420"/>
        <label>1</label>
    </ligand>
</feature>
<keyword evidence="1" id="KW-0472">Membrane</keyword>
<feature type="binding site" evidence="1">
    <location>
        <position position="94"/>
    </location>
    <ligand>
        <name>Mg(2+)</name>
        <dbReference type="ChEBI" id="CHEBI:18420"/>
        <label>1</label>
    </ligand>
</feature>
<dbReference type="CDD" id="cd01638">
    <property type="entry name" value="CysQ"/>
    <property type="match status" value="1"/>
</dbReference>
<dbReference type="GO" id="GO:0006020">
    <property type="term" value="P:inositol metabolic process"/>
    <property type="evidence" value="ECO:0007669"/>
    <property type="project" value="TreeGrafter"/>
</dbReference>
<evidence type="ECO:0000313" key="6">
    <source>
        <dbReference type="Proteomes" id="UP001170717"/>
    </source>
</evidence>
<feature type="binding site" evidence="1">
    <location>
        <position position="95"/>
    </location>
    <ligand>
        <name>Mg(2+)</name>
        <dbReference type="ChEBI" id="CHEBI:18420"/>
        <label>2</label>
    </ligand>
</feature>
<dbReference type="Pfam" id="PF00459">
    <property type="entry name" value="Inositol_P"/>
    <property type="match status" value="1"/>
</dbReference>
<keyword evidence="1 4" id="KW-0378">Hydrolase</keyword>
<evidence type="ECO:0000313" key="5">
    <source>
        <dbReference type="Proteomes" id="UP000056750"/>
    </source>
</evidence>
<dbReference type="NCBIfam" id="TIGR01331">
    <property type="entry name" value="bisphos_cysQ"/>
    <property type="match status" value="1"/>
</dbReference>
<evidence type="ECO:0000313" key="4">
    <source>
        <dbReference type="EMBL" id="MDO6576773.1"/>
    </source>
</evidence>
<dbReference type="GO" id="GO:0005886">
    <property type="term" value="C:plasma membrane"/>
    <property type="evidence" value="ECO:0007669"/>
    <property type="project" value="UniProtKB-SubCell"/>
</dbReference>
<dbReference type="GO" id="GO:0008441">
    <property type="term" value="F:3'(2'),5'-bisphosphate nucleotidase activity"/>
    <property type="evidence" value="ECO:0007669"/>
    <property type="project" value="UniProtKB-UniRule"/>
</dbReference>
<sequence>MPDEHPHSELLELAKTVAVEAGEAVLKVYDKGDFDAYQKEDDSPVTSADYLANDIIVKRLSDATPDIPILSEENKHASLEERKDWPRYWLIDPIDGTQEFIARSGDFAVNIALIENNQPKIGVIFWPPGQSLYFAEKGKGAFKSSPDGEEKIAVRKLDDPKNSVVMIAISRRQSREKVLGRMCAKRVYQTLPLGSCSLKACFIAEGKADVFMRIGVTGEWDTGASQCIVSEAGGSIAAANFEPLTYNQRHSLENPDFVVMGDQRVPWKDVVQYNDFVNPHRN</sequence>
<dbReference type="Gene3D" id="3.40.190.80">
    <property type="match status" value="1"/>
</dbReference>
<dbReference type="Proteomes" id="UP000056750">
    <property type="component" value="Chromosome"/>
</dbReference>
<feature type="binding site" evidence="1">
    <location>
        <position position="221"/>
    </location>
    <ligand>
        <name>Mg(2+)</name>
        <dbReference type="ChEBI" id="CHEBI:18420"/>
        <label>2</label>
    </ligand>
</feature>
<dbReference type="PANTHER" id="PTHR20854">
    <property type="entry name" value="INOSITOL MONOPHOSPHATASE"/>
    <property type="match status" value="1"/>
</dbReference>
<dbReference type="GO" id="GO:0000287">
    <property type="term" value="F:magnesium ion binding"/>
    <property type="evidence" value="ECO:0007669"/>
    <property type="project" value="UniProtKB-UniRule"/>
</dbReference>
<dbReference type="AlphaFoldDB" id="A0AAW7Z2R5"/>
<feature type="binding site" evidence="2">
    <location>
        <position position="72"/>
    </location>
    <ligand>
        <name>Mg(2+)</name>
        <dbReference type="ChEBI" id="CHEBI:18420"/>
        <label>1</label>
        <note>catalytic</note>
    </ligand>
</feature>
<comment type="catalytic activity">
    <reaction evidence="1">
        <text>adenosine 3',5'-bisphosphate + H2O = AMP + phosphate</text>
        <dbReference type="Rhea" id="RHEA:10040"/>
        <dbReference type="ChEBI" id="CHEBI:15377"/>
        <dbReference type="ChEBI" id="CHEBI:43474"/>
        <dbReference type="ChEBI" id="CHEBI:58343"/>
        <dbReference type="ChEBI" id="CHEBI:456215"/>
        <dbReference type="EC" id="3.1.3.7"/>
    </reaction>
</comment>
<reference evidence="3 5" key="1">
    <citation type="submission" date="2015-12" db="EMBL/GenBank/DDBJ databases">
        <title>Intraspecies pangenome expansion in the marine bacterium Alteromonas.</title>
        <authorList>
            <person name="Lopez-Perez M."/>
            <person name="Rodriguez-Valera F."/>
        </authorList>
    </citation>
    <scope>NUCLEOTIDE SEQUENCE [LARGE SCALE GENOMIC DNA]</scope>
    <source>
        <strain evidence="3 5">LMG 21861</strain>
    </source>
</reference>
<dbReference type="EMBL" id="JAUOQI010000003">
    <property type="protein sequence ID" value="MDO6576773.1"/>
    <property type="molecule type" value="Genomic_DNA"/>
</dbReference>
<feature type="binding site" evidence="1">
    <location>
        <position position="221"/>
    </location>
    <ligand>
        <name>substrate</name>
    </ligand>
</feature>
<dbReference type="KEGG" id="asq:AVL57_20385"/>
<evidence type="ECO:0000256" key="2">
    <source>
        <dbReference type="PIRSR" id="PIRSR600760-2"/>
    </source>
</evidence>
<dbReference type="EC" id="3.1.3.7" evidence="1"/>
<feature type="binding site" evidence="1">
    <location>
        <position position="72"/>
    </location>
    <ligand>
        <name>Mg(2+)</name>
        <dbReference type="ChEBI" id="CHEBI:18420"/>
        <label>1</label>
    </ligand>
</feature>
<dbReference type="RefSeq" id="WP_057795241.1">
    <property type="nucleotide sequence ID" value="NZ_CANLMS010000005.1"/>
</dbReference>
<dbReference type="Proteomes" id="UP001170717">
    <property type="component" value="Unassembled WGS sequence"/>
</dbReference>
<keyword evidence="1 2" id="KW-0479">Metal-binding</keyword>
<evidence type="ECO:0000313" key="3">
    <source>
        <dbReference type="EMBL" id="AMJ76114.1"/>
    </source>
</evidence>
<dbReference type="GO" id="GO:0007165">
    <property type="term" value="P:signal transduction"/>
    <property type="evidence" value="ECO:0007669"/>
    <property type="project" value="TreeGrafter"/>
</dbReference>
<dbReference type="InterPro" id="IPR006240">
    <property type="entry name" value="CysQ"/>
</dbReference>
<dbReference type="EMBL" id="CP013926">
    <property type="protein sequence ID" value="AMJ76114.1"/>
    <property type="molecule type" value="Genomic_DNA"/>
</dbReference>
<feature type="binding site" evidence="2">
    <location>
        <position position="92"/>
    </location>
    <ligand>
        <name>Mg(2+)</name>
        <dbReference type="ChEBI" id="CHEBI:18420"/>
        <label>1</label>
        <note>catalytic</note>
    </ligand>
</feature>
<evidence type="ECO:0000256" key="1">
    <source>
        <dbReference type="HAMAP-Rule" id="MF_02095"/>
    </source>
</evidence>
<keyword evidence="1" id="KW-1003">Cell membrane</keyword>
<keyword evidence="5" id="KW-1185">Reference proteome</keyword>
<feature type="binding site" evidence="2">
    <location>
        <position position="95"/>
    </location>
    <ligand>
        <name>Mg(2+)</name>
        <dbReference type="ChEBI" id="CHEBI:18420"/>
        <label>1</label>
        <note>catalytic</note>
    </ligand>
</feature>
<dbReference type="GeneID" id="83260066"/>
<comment type="subcellular location">
    <subcellularLocation>
        <location evidence="1">Cell inner membrane</location>
        <topology evidence="1">Peripheral membrane protein</topology>
        <orientation evidence="1">Cytoplasmic side</orientation>
    </subcellularLocation>
</comment>
<reference evidence="4" key="2">
    <citation type="submission" date="2023-07" db="EMBL/GenBank/DDBJ databases">
        <title>Genome content predicts the carbon catabolic preferences of heterotrophic bacteria.</title>
        <authorList>
            <person name="Gralka M."/>
        </authorList>
    </citation>
    <scope>NUCLEOTIDE SEQUENCE</scope>
    <source>
        <strain evidence="4">F2M12</strain>
    </source>
</reference>
<feature type="binding site" evidence="1">
    <location>
        <position position="72"/>
    </location>
    <ligand>
        <name>substrate</name>
    </ligand>
</feature>
<dbReference type="PANTHER" id="PTHR20854:SF4">
    <property type="entry name" value="INOSITOL-1-MONOPHOSPHATASE-RELATED"/>
    <property type="match status" value="1"/>
</dbReference>
<dbReference type="PRINTS" id="PR00377">
    <property type="entry name" value="IMPHPHTASES"/>
</dbReference>
<name>A0AAW7Z2R5_9ALTE</name>
<comment type="cofactor">
    <cofactor evidence="1 2">
        <name>Mg(2+)</name>
        <dbReference type="ChEBI" id="CHEBI:18420"/>
    </cofactor>
</comment>
<organism evidence="4 6">
    <name type="scientific">Alteromonas stellipolaris</name>
    <dbReference type="NCBI Taxonomy" id="233316"/>
    <lineage>
        <taxon>Bacteria</taxon>
        <taxon>Pseudomonadati</taxon>
        <taxon>Pseudomonadota</taxon>
        <taxon>Gammaproteobacteria</taxon>
        <taxon>Alteromonadales</taxon>
        <taxon>Alteromonadaceae</taxon>
        <taxon>Alteromonas/Salinimonas group</taxon>
        <taxon>Alteromonas</taxon>
    </lineage>
</organism>
<gene>
    <name evidence="1 4" type="primary">cysQ</name>
    <name evidence="3" type="ORF">AVL57_20385</name>
    <name evidence="4" type="ORF">Q4527_05185</name>
</gene>
<keyword evidence="1 2" id="KW-0460">Magnesium</keyword>
<feature type="binding site" evidence="1">
    <location>
        <position position="92"/>
    </location>
    <ligand>
        <name>Mg(2+)</name>
        <dbReference type="ChEBI" id="CHEBI:18420"/>
        <label>2</label>
    </ligand>
</feature>
<dbReference type="SUPFAM" id="SSF56655">
    <property type="entry name" value="Carbohydrate phosphatase"/>
    <property type="match status" value="1"/>
</dbReference>
<dbReference type="Gene3D" id="3.30.540.10">
    <property type="entry name" value="Fructose-1,6-Bisphosphatase, subunit A, domain 1"/>
    <property type="match status" value="1"/>
</dbReference>
<feature type="binding site" evidence="2">
    <location>
        <position position="94"/>
    </location>
    <ligand>
        <name>Mg(2+)</name>
        <dbReference type="ChEBI" id="CHEBI:18420"/>
        <label>1</label>
        <note>catalytic</note>
    </ligand>
</feature>
<dbReference type="GO" id="GO:0008934">
    <property type="term" value="F:inositol monophosphate 1-phosphatase activity"/>
    <property type="evidence" value="ECO:0007669"/>
    <property type="project" value="TreeGrafter"/>
</dbReference>
<proteinExistence type="inferred from homology"/>
<feature type="binding site" evidence="2">
    <location>
        <position position="221"/>
    </location>
    <ligand>
        <name>Mg(2+)</name>
        <dbReference type="ChEBI" id="CHEBI:18420"/>
        <label>1</label>
        <note>catalytic</note>
    </ligand>
</feature>
<comment type="similarity">
    <text evidence="1">Belongs to the inositol monophosphatase superfamily. CysQ family.</text>
</comment>
<protein>
    <recommendedName>
        <fullName evidence="1">3'(2'),5'-bisphosphate nucleotidase CysQ</fullName>
        <ecNumber evidence="1">3.1.3.7</ecNumber>
    </recommendedName>
    <alternativeName>
        <fullName evidence="1">3'(2'),5-bisphosphonucleoside 3'(2')-phosphohydrolase</fullName>
    </alternativeName>
    <alternativeName>
        <fullName evidence="1">3'-phosphoadenosine 5'-phosphate phosphatase</fullName>
        <shortName evidence="1">PAP phosphatase</shortName>
    </alternativeName>
</protein>
<keyword evidence="1" id="KW-0997">Cell inner membrane</keyword>
<dbReference type="HAMAP" id="MF_02095">
    <property type="entry name" value="CysQ"/>
    <property type="match status" value="1"/>
</dbReference>
<dbReference type="GO" id="GO:0006790">
    <property type="term" value="P:sulfur compound metabolic process"/>
    <property type="evidence" value="ECO:0007669"/>
    <property type="project" value="UniProtKB-UniRule"/>
</dbReference>
<feature type="binding site" evidence="1">
    <location>
        <begin position="94"/>
        <end position="97"/>
    </location>
    <ligand>
        <name>substrate</name>
    </ligand>
</feature>
<accession>A0AAW7Z2R5</accession>